<evidence type="ECO:0000313" key="2">
    <source>
        <dbReference type="Proteomes" id="UP000196027"/>
    </source>
</evidence>
<dbReference type="Pfam" id="PF11042">
    <property type="entry name" value="DUF2750"/>
    <property type="match status" value="1"/>
</dbReference>
<evidence type="ECO:0000313" key="1">
    <source>
        <dbReference type="EMBL" id="ARU58334.1"/>
    </source>
</evidence>
<reference evidence="1 2" key="1">
    <citation type="submission" date="2017-05" db="EMBL/GenBank/DDBJ databases">
        <title>Genomic insights into alkan degradation activity of Oleiphilus messinensis.</title>
        <authorList>
            <person name="Kozyavkin S.A."/>
            <person name="Slesarev A.I."/>
            <person name="Golyshin P.N."/>
            <person name="Korzhenkov A."/>
            <person name="Golyshina O.N."/>
            <person name="Toshchakov S.V."/>
        </authorList>
    </citation>
    <scope>NUCLEOTIDE SEQUENCE [LARGE SCALE GENOMIC DNA]</scope>
    <source>
        <strain evidence="1 2">ME102</strain>
    </source>
</reference>
<dbReference type="AlphaFoldDB" id="A0A1Y0IG29"/>
<dbReference type="EMBL" id="CP021425">
    <property type="protein sequence ID" value="ARU58334.1"/>
    <property type="molecule type" value="Genomic_DNA"/>
</dbReference>
<organism evidence="1 2">
    <name type="scientific">Oleiphilus messinensis</name>
    <dbReference type="NCBI Taxonomy" id="141451"/>
    <lineage>
        <taxon>Bacteria</taxon>
        <taxon>Pseudomonadati</taxon>
        <taxon>Pseudomonadota</taxon>
        <taxon>Gammaproteobacteria</taxon>
        <taxon>Oceanospirillales</taxon>
        <taxon>Oleiphilaceae</taxon>
        <taxon>Oleiphilus</taxon>
    </lineage>
</organism>
<protein>
    <submittedName>
        <fullName evidence="1">Uncharacterized protein</fullName>
    </submittedName>
</protein>
<name>A0A1Y0IG29_9GAMM</name>
<dbReference type="InterPro" id="IPR021284">
    <property type="entry name" value="DUF2750"/>
</dbReference>
<dbReference type="KEGG" id="ome:OLMES_4326"/>
<sequence length="73" mass="8432">MSRANIIINNVPAYKNSKPIELSLSVFKERWLPGLEKDNYNVGVNWSGKRATGYDKSPSEVLKNIECYEQKWL</sequence>
<dbReference type="Proteomes" id="UP000196027">
    <property type="component" value="Chromosome"/>
</dbReference>
<accession>A0A1Y0IG29</accession>
<gene>
    <name evidence="1" type="ORF">OLMES_4326</name>
</gene>
<keyword evidence="2" id="KW-1185">Reference proteome</keyword>
<proteinExistence type="predicted"/>